<evidence type="ECO:0000313" key="2">
    <source>
        <dbReference type="Proteomes" id="UP001233782"/>
    </source>
</evidence>
<protein>
    <submittedName>
        <fullName evidence="1">Uncharacterized protein</fullName>
    </submittedName>
</protein>
<evidence type="ECO:0000313" key="1">
    <source>
        <dbReference type="EMBL" id="MDI3048179.1"/>
    </source>
</evidence>
<sequence>MLLLQMILPPDLKFIGSNDDNCTNAVMYINKEFVNFIKRINFIKSKWRYI</sequence>
<gene>
    <name evidence="1" type="ORF">QJ129_02795</name>
</gene>
<dbReference type="EMBL" id="JASBCP010000005">
    <property type="protein sequence ID" value="MDI3048179.1"/>
    <property type="molecule type" value="Genomic_DNA"/>
</dbReference>
<reference evidence="1" key="1">
    <citation type="submission" date="2023-04" db="EMBL/GenBank/DDBJ databases">
        <title>Genomes of recent Mycoplasma hyosynoviae isolates 2023.</title>
        <authorList>
            <person name="Spergser J."/>
        </authorList>
    </citation>
    <scope>NUCLEOTIDE SEQUENCE</scope>
    <source>
        <strain evidence="1">SN1J23N</strain>
    </source>
</reference>
<comment type="caution">
    <text evidence="1">The sequence shown here is derived from an EMBL/GenBank/DDBJ whole genome shotgun (WGS) entry which is preliminary data.</text>
</comment>
<proteinExistence type="predicted"/>
<name>A0AAP4ALA6_9BACT</name>
<dbReference type="AlphaFoldDB" id="A0AAP4ALA6"/>
<accession>A0AAP4ALA6</accession>
<dbReference type="RefSeq" id="WP_273570923.1">
    <property type="nucleotide sequence ID" value="NZ_JAQRAM010000017.1"/>
</dbReference>
<dbReference type="Proteomes" id="UP001233782">
    <property type="component" value="Unassembled WGS sequence"/>
</dbReference>
<organism evidence="1 2">
    <name type="scientific">Metamycoplasma hyosynoviae</name>
    <dbReference type="NCBI Taxonomy" id="29559"/>
    <lineage>
        <taxon>Bacteria</taxon>
        <taxon>Bacillati</taxon>
        <taxon>Mycoplasmatota</taxon>
        <taxon>Mycoplasmoidales</taxon>
        <taxon>Metamycoplasmataceae</taxon>
        <taxon>Metamycoplasma</taxon>
    </lineage>
</organism>